<reference evidence="2" key="1">
    <citation type="submission" date="2014-09" db="EMBL/GenBank/DDBJ databases">
        <title>Whole genome shotgun sequence of Streptomyces sp. NBRC 110027.</title>
        <authorList>
            <person name="Komaki H."/>
            <person name="Ichikawa N."/>
            <person name="Katano-Makiyama Y."/>
            <person name="Hosoyama A."/>
            <person name="Hashimoto M."/>
            <person name="Uohara A."/>
            <person name="Kitahashi Y."/>
            <person name="Ohji S."/>
            <person name="Kimura A."/>
            <person name="Yamazoe A."/>
            <person name="Igarashi Y."/>
            <person name="Fujita N."/>
        </authorList>
    </citation>
    <scope>NUCLEOTIDE SEQUENCE [LARGE SCALE GENOMIC DNA]</scope>
    <source>
        <strain evidence="2">NBRC 110027</strain>
    </source>
</reference>
<comment type="caution">
    <text evidence="1">The sequence shown here is derived from an EMBL/GenBank/DDBJ whole genome shotgun (WGS) entry which is preliminary data.</text>
</comment>
<name>A0A0P4R2B1_9ACTN</name>
<proteinExistence type="predicted"/>
<organism evidence="1 2">
    <name type="scientific">Streptomyces lydicamycinicus</name>
    <dbReference type="NCBI Taxonomy" id="1546107"/>
    <lineage>
        <taxon>Bacteria</taxon>
        <taxon>Bacillati</taxon>
        <taxon>Actinomycetota</taxon>
        <taxon>Actinomycetes</taxon>
        <taxon>Kitasatosporales</taxon>
        <taxon>Streptomycetaceae</taxon>
        <taxon>Streptomyces</taxon>
    </lineage>
</organism>
<evidence type="ECO:0000313" key="1">
    <source>
        <dbReference type="EMBL" id="GAO06984.1"/>
    </source>
</evidence>
<accession>A0A0P4R2B1</accession>
<keyword evidence="2" id="KW-1185">Reference proteome</keyword>
<dbReference type="AlphaFoldDB" id="A0A0P4R2B1"/>
<gene>
    <name evidence="1" type="primary">groL</name>
    <name evidence="1" type="ORF">TPA0598_02_02220</name>
</gene>
<dbReference type="EMBL" id="BBNO01000002">
    <property type="protein sequence ID" value="GAO06984.1"/>
    <property type="molecule type" value="Genomic_DNA"/>
</dbReference>
<dbReference type="Proteomes" id="UP000048965">
    <property type="component" value="Unassembled WGS sequence"/>
</dbReference>
<sequence length="96" mass="10232">MPQTCQAAGVVWRVRGLSGMALHVAVAAALRRAVALHGTRGTLHVGAVPRRGTTPLRVPTPLRLPLAGQVIIALRLSPLACHRPYRGTPIRLRLPA</sequence>
<reference evidence="1 2" key="2">
    <citation type="journal article" date="2015" name="Stand. Genomic Sci.">
        <title>Draft genome sequence of marine-derived Streptomyces sp. TP-A0598, a producer of anti-MRSA antibiotic lydicamycins.</title>
        <authorList>
            <person name="Komaki H."/>
            <person name="Ichikawa N."/>
            <person name="Hosoyama A."/>
            <person name="Fujita N."/>
            <person name="Igarashi Y."/>
        </authorList>
    </citation>
    <scope>NUCLEOTIDE SEQUENCE [LARGE SCALE GENOMIC DNA]</scope>
    <source>
        <strain evidence="1 2">NBRC 110027</strain>
    </source>
</reference>
<evidence type="ECO:0000313" key="2">
    <source>
        <dbReference type="Proteomes" id="UP000048965"/>
    </source>
</evidence>
<protein>
    <submittedName>
        <fullName evidence="1">60 kDa chaperonin</fullName>
    </submittedName>
</protein>